<dbReference type="OrthoDB" id="41394at2157"/>
<dbReference type="GeneID" id="64820390"/>
<evidence type="ECO:0000313" key="2">
    <source>
        <dbReference type="EMBL" id="QUH23424.1"/>
    </source>
</evidence>
<dbReference type="AlphaFoldDB" id="A0A8T8K4K6"/>
<dbReference type="EMBL" id="CP058560">
    <property type="protein sequence ID" value="QUH23424.1"/>
    <property type="molecule type" value="Genomic_DNA"/>
</dbReference>
<feature type="domain" description="Cupin type-2" evidence="1">
    <location>
        <begin position="39"/>
        <end position="104"/>
    </location>
</feature>
<evidence type="ECO:0000259" key="1">
    <source>
        <dbReference type="Pfam" id="PF07883"/>
    </source>
</evidence>
<dbReference type="InterPro" id="IPR014710">
    <property type="entry name" value="RmlC-like_jellyroll"/>
</dbReference>
<organism evidence="2 3">
    <name type="scientific">Methanobacterium alkalithermotolerans</name>
    <dbReference type="NCBI Taxonomy" id="2731220"/>
    <lineage>
        <taxon>Archaea</taxon>
        <taxon>Methanobacteriati</taxon>
        <taxon>Methanobacteriota</taxon>
        <taxon>Methanomada group</taxon>
        <taxon>Methanobacteria</taxon>
        <taxon>Methanobacteriales</taxon>
        <taxon>Methanobacteriaceae</taxon>
        <taxon>Methanobacterium</taxon>
    </lineage>
</organism>
<accession>A0A8T8K4K6</accession>
<sequence>MKEDLKSVVIGVEELIDYQAGAVVSREIIRKETGTVTIFAFDKGEGLSEHTAPFDAMVQIVDGEAEITISGEKNLLKKGEMIIMPANEPHALHAVEKYKMILTMIRS</sequence>
<dbReference type="PANTHER" id="PTHR37694:SF1">
    <property type="entry name" value="SLR8022 PROTEIN"/>
    <property type="match status" value="1"/>
</dbReference>
<gene>
    <name evidence="2" type="ORF">HYG87_06455</name>
</gene>
<name>A0A8T8K4K6_9EURY</name>
<evidence type="ECO:0000313" key="3">
    <source>
        <dbReference type="Proteomes" id="UP000681041"/>
    </source>
</evidence>
<dbReference type="InterPro" id="IPR013096">
    <property type="entry name" value="Cupin_2"/>
</dbReference>
<dbReference type="Proteomes" id="UP000681041">
    <property type="component" value="Chromosome"/>
</dbReference>
<dbReference type="InterPro" id="IPR011051">
    <property type="entry name" value="RmlC_Cupin_sf"/>
</dbReference>
<dbReference type="Pfam" id="PF07883">
    <property type="entry name" value="Cupin_2"/>
    <property type="match status" value="1"/>
</dbReference>
<keyword evidence="3" id="KW-1185">Reference proteome</keyword>
<reference evidence="2" key="1">
    <citation type="submission" date="2020-07" db="EMBL/GenBank/DDBJ databases">
        <title>Methanobacterium. sp. MethCan genome.</title>
        <authorList>
            <person name="Postec A."/>
            <person name="Quemeneur M."/>
        </authorList>
    </citation>
    <scope>NUCLEOTIDE SEQUENCE</scope>
    <source>
        <strain evidence="2">MethCAN</strain>
    </source>
</reference>
<dbReference type="Gene3D" id="2.60.120.10">
    <property type="entry name" value="Jelly Rolls"/>
    <property type="match status" value="1"/>
</dbReference>
<dbReference type="PANTHER" id="PTHR37694">
    <property type="entry name" value="SLR8022 PROTEIN"/>
    <property type="match status" value="1"/>
</dbReference>
<proteinExistence type="predicted"/>
<protein>
    <submittedName>
        <fullName evidence="2">Cupin domain-containing protein</fullName>
    </submittedName>
</protein>
<dbReference type="RefSeq" id="WP_211532381.1">
    <property type="nucleotide sequence ID" value="NZ_CP058560.1"/>
</dbReference>
<dbReference type="CDD" id="cd02230">
    <property type="entry name" value="cupin_HP0902-like"/>
    <property type="match status" value="1"/>
</dbReference>
<dbReference type="SUPFAM" id="SSF51182">
    <property type="entry name" value="RmlC-like cupins"/>
    <property type="match status" value="1"/>
</dbReference>
<dbReference type="KEGG" id="meme:HYG87_06455"/>